<feature type="transmembrane region" description="Helical" evidence="1">
    <location>
        <begin position="391"/>
        <end position="413"/>
    </location>
</feature>
<feature type="signal peptide" evidence="2">
    <location>
        <begin position="1"/>
        <end position="23"/>
    </location>
</feature>
<dbReference type="PANTHER" id="PTHR34220">
    <property type="entry name" value="SENSOR HISTIDINE KINASE YPDA"/>
    <property type="match status" value="1"/>
</dbReference>
<feature type="chain" id="PRO_5017609275" description="Signal transduction histidine kinase internal region domain-containing protein" evidence="2">
    <location>
        <begin position="24"/>
        <end position="617"/>
    </location>
</feature>
<dbReference type="GO" id="GO:0000155">
    <property type="term" value="F:phosphorelay sensor kinase activity"/>
    <property type="evidence" value="ECO:0007669"/>
    <property type="project" value="InterPro"/>
</dbReference>
<feature type="domain" description="Signal transduction histidine kinase internal region" evidence="3">
    <location>
        <begin position="421"/>
        <end position="499"/>
    </location>
</feature>
<organism evidence="4 5">
    <name type="scientific">Chitinophaga silvatica</name>
    <dbReference type="NCBI Taxonomy" id="2282649"/>
    <lineage>
        <taxon>Bacteria</taxon>
        <taxon>Pseudomonadati</taxon>
        <taxon>Bacteroidota</taxon>
        <taxon>Chitinophagia</taxon>
        <taxon>Chitinophagales</taxon>
        <taxon>Chitinophagaceae</taxon>
        <taxon>Chitinophaga</taxon>
    </lineage>
</organism>
<name>A0A3E1YA23_9BACT</name>
<dbReference type="SUPFAM" id="SSF48452">
    <property type="entry name" value="TPR-like"/>
    <property type="match status" value="2"/>
</dbReference>
<accession>A0A3E1YA23</accession>
<evidence type="ECO:0000259" key="3">
    <source>
        <dbReference type="Pfam" id="PF06580"/>
    </source>
</evidence>
<comment type="caution">
    <text evidence="4">The sequence shown here is derived from an EMBL/GenBank/DDBJ whole genome shotgun (WGS) entry which is preliminary data.</text>
</comment>
<dbReference type="InterPro" id="IPR011990">
    <property type="entry name" value="TPR-like_helical_dom_sf"/>
</dbReference>
<keyword evidence="2" id="KW-0732">Signal</keyword>
<dbReference type="OrthoDB" id="617348at2"/>
<evidence type="ECO:0000256" key="1">
    <source>
        <dbReference type="SAM" id="Phobius"/>
    </source>
</evidence>
<dbReference type="InterPro" id="IPR019734">
    <property type="entry name" value="TPR_rpt"/>
</dbReference>
<keyword evidence="1" id="KW-0812">Transmembrane</keyword>
<gene>
    <name evidence="4" type="ORF">DVR12_12285</name>
</gene>
<reference evidence="4 5" key="1">
    <citation type="submission" date="2018-07" db="EMBL/GenBank/DDBJ databases">
        <title>Chitinophaga K2CV101002-2 sp. nov., isolated from a monsoon evergreen broad-leaved forest soil.</title>
        <authorList>
            <person name="Lv Y."/>
        </authorList>
    </citation>
    <scope>NUCLEOTIDE SEQUENCE [LARGE SCALE GENOMIC DNA]</scope>
    <source>
        <strain evidence="4 5">GDMCC 1.1288</strain>
    </source>
</reference>
<protein>
    <recommendedName>
        <fullName evidence="3">Signal transduction histidine kinase internal region domain-containing protein</fullName>
    </recommendedName>
</protein>
<dbReference type="GO" id="GO:0016020">
    <property type="term" value="C:membrane"/>
    <property type="evidence" value="ECO:0007669"/>
    <property type="project" value="InterPro"/>
</dbReference>
<keyword evidence="1" id="KW-1133">Transmembrane helix</keyword>
<dbReference type="Gene3D" id="1.25.40.10">
    <property type="entry name" value="Tetratricopeptide repeat domain"/>
    <property type="match status" value="2"/>
</dbReference>
<sequence>MKYRYRIYCLFILCIGVCHHLSARQKSVDTTSINQWLQIADQKEEDKNYDSTEYYLKKAYDKAKELDLPQAQIKCLGTYSQYYFNRMRYQDALRVSEEQLDISLKSGNMKAAANAYNNIAIQQKALGQLQLATENLIKGIKIGESLKDSISLRRYYNNLSSIFLSLNDAKNSLYYSRKSYEIALLMKDSLLIANSMVNLATSEVLILQYDSAIVHLKKVTAISERFNNTYLLLYSYVNIGDIYNKILKPQIALEYYEKANRLLKYDPDPDFEMYTNCGLAYTYYNLHDYTTSRKYFDLAFEPAKDLMPKTDLKELYQLGANIHEKLNNPAIALKFLKLSTILNDSILNEKTQQAIHDIEIKYQTSNKEKAIVQQQLQISNKNIELQNKNKVILSSIVVITLLVSGCIIIYLIYRNKNQLIELNLLKAQIHPHFLFNTLNNLYALSLNKSDKSPGVVLELSQILRYILYECNTATVNLDKELIMIERYISLEKIRYENHLEVNMVLEGELDKYNIVPLLLLPLVENSFKHGISKLMEDGWINISAKMKGDQFTFKISNNKLPESDSRVQPSAYGNIGLFNIRKRLDILYPGKHDLKIIDEDDVFVVVMKITLQKNNAG</sequence>
<proteinExistence type="predicted"/>
<evidence type="ECO:0000313" key="5">
    <source>
        <dbReference type="Proteomes" id="UP000260644"/>
    </source>
</evidence>
<dbReference type="InterPro" id="IPR050640">
    <property type="entry name" value="Bact_2-comp_sensor_kinase"/>
</dbReference>
<keyword evidence="1" id="KW-0472">Membrane</keyword>
<evidence type="ECO:0000313" key="4">
    <source>
        <dbReference type="EMBL" id="RFS22573.1"/>
    </source>
</evidence>
<dbReference type="InterPro" id="IPR010559">
    <property type="entry name" value="Sig_transdc_His_kin_internal"/>
</dbReference>
<dbReference type="RefSeq" id="WP_116975967.1">
    <property type="nucleotide sequence ID" value="NZ_QPMM01000006.1"/>
</dbReference>
<dbReference type="PANTHER" id="PTHR34220:SF7">
    <property type="entry name" value="SENSOR HISTIDINE KINASE YPDA"/>
    <property type="match status" value="1"/>
</dbReference>
<evidence type="ECO:0000256" key="2">
    <source>
        <dbReference type="SAM" id="SignalP"/>
    </source>
</evidence>
<dbReference type="AlphaFoldDB" id="A0A3E1YA23"/>
<keyword evidence="5" id="KW-1185">Reference proteome</keyword>
<dbReference type="Proteomes" id="UP000260644">
    <property type="component" value="Unassembled WGS sequence"/>
</dbReference>
<dbReference type="Pfam" id="PF06580">
    <property type="entry name" value="His_kinase"/>
    <property type="match status" value="1"/>
</dbReference>
<dbReference type="SMART" id="SM00028">
    <property type="entry name" value="TPR"/>
    <property type="match status" value="4"/>
</dbReference>
<dbReference type="EMBL" id="QPMM01000006">
    <property type="protein sequence ID" value="RFS22573.1"/>
    <property type="molecule type" value="Genomic_DNA"/>
</dbReference>